<proteinExistence type="predicted"/>
<feature type="region of interest" description="Disordered" evidence="1">
    <location>
        <begin position="11"/>
        <end position="106"/>
    </location>
</feature>
<comment type="caution">
    <text evidence="2">The sequence shown here is derived from an EMBL/GenBank/DDBJ whole genome shotgun (WGS) entry which is preliminary data.</text>
</comment>
<accession>A0A640KJH7</accession>
<evidence type="ECO:0000313" key="3">
    <source>
        <dbReference type="Proteomes" id="UP000419144"/>
    </source>
</evidence>
<evidence type="ECO:0000313" key="2">
    <source>
        <dbReference type="EMBL" id="GET89468.1"/>
    </source>
</evidence>
<feature type="compositionally biased region" description="Low complexity" evidence="1">
    <location>
        <begin position="473"/>
        <end position="487"/>
    </location>
</feature>
<protein>
    <submittedName>
        <fullName evidence="2">Uncharacterized protein</fullName>
    </submittedName>
</protein>
<gene>
    <name evidence="2" type="ORF">LtaPh_2610000</name>
</gene>
<organism evidence="2 3">
    <name type="scientific">Leishmania tarentolae</name>
    <name type="common">Sauroleishmania tarentolae</name>
    <dbReference type="NCBI Taxonomy" id="5689"/>
    <lineage>
        <taxon>Eukaryota</taxon>
        <taxon>Discoba</taxon>
        <taxon>Euglenozoa</taxon>
        <taxon>Kinetoplastea</taxon>
        <taxon>Metakinetoplastina</taxon>
        <taxon>Trypanosomatida</taxon>
        <taxon>Trypanosomatidae</taxon>
        <taxon>Leishmaniinae</taxon>
        <taxon>Leishmania</taxon>
        <taxon>lizard Leishmania</taxon>
    </lineage>
</organism>
<sequence length="559" mass="60668">MSLLSWGCQRVRGGRSTYGPATALRRPFSSSTLSHARPPSRTRRRQEKRCRVASPSSKERTSPVQPSGKQGILHSHFHGDSQPSSSSLPPPPSLGTTVSDVQRAATPPRISCTTVEKERSLLRYFSRGRCLYDTVPLQSASFALQRASCTQAQRVPLATLFPAPFPLQAPASLSMSAIACPTAESPDAVGVQSSASCPTGKVRTTADGPVPVAPSATSPLLSNAVSSNLFSSYELHERQHSDWLQFRLLSARFSSASDSNKFFGAAEMPLRDVCADVAEIWTTTCTAWEEVICASGEAARSGAADFSRHHSACFLVCYAQTQQKVAVGMSMQRIAAQVCELARARHAPQLFRVVPIFIGVREQAVLRTGPTASSSLATDVEVTAGSRRIGATAYATGGLYTLAETVQCITRLEPHVFDAREFTVALPHVASSRTAPEFLCTLEPQVFLLSDSWLHVRNVADLYSDDSAMSDSASDSRSSSAAACPASEQEWNDHSGRSTSFVPESTRRNVHTVPAVVSDRLSRKEERAIARYIWCDMLQRFTDRRKVATLQPLHSSFLS</sequence>
<dbReference type="AlphaFoldDB" id="A0A640KJH7"/>
<dbReference type="Proteomes" id="UP000419144">
    <property type="component" value="Unassembled WGS sequence"/>
</dbReference>
<dbReference type="OrthoDB" id="273536at2759"/>
<feature type="region of interest" description="Disordered" evidence="1">
    <location>
        <begin position="473"/>
        <end position="505"/>
    </location>
</feature>
<reference evidence="2" key="1">
    <citation type="submission" date="2019-11" db="EMBL/GenBank/DDBJ databases">
        <title>Leishmania tarentolae CDS.</title>
        <authorList>
            <person name="Goto Y."/>
            <person name="Yamagishi J."/>
        </authorList>
    </citation>
    <scope>NUCLEOTIDE SEQUENCE [LARGE SCALE GENOMIC DNA]</scope>
    <source>
        <strain evidence="2">Parrot Tar II</strain>
    </source>
</reference>
<name>A0A640KJH7_LEITA</name>
<dbReference type="EMBL" id="BLBS01000035">
    <property type="protein sequence ID" value="GET89468.1"/>
    <property type="molecule type" value="Genomic_DNA"/>
</dbReference>
<keyword evidence="3" id="KW-1185">Reference proteome</keyword>
<dbReference type="VEuPathDB" id="TriTrypDB:LtaPh_2610000"/>
<feature type="compositionally biased region" description="Basic residues" evidence="1">
    <location>
        <begin position="38"/>
        <end position="48"/>
    </location>
</feature>
<evidence type="ECO:0000256" key="1">
    <source>
        <dbReference type="SAM" id="MobiDB-lite"/>
    </source>
</evidence>